<protein>
    <submittedName>
        <fullName evidence="1">Uncharacterized protein</fullName>
    </submittedName>
</protein>
<dbReference type="EMBL" id="CM055743">
    <property type="protein sequence ID" value="KAJ7999706.1"/>
    <property type="molecule type" value="Genomic_DNA"/>
</dbReference>
<sequence length="117" mass="12358">MSAPDTCETSLQGATSNLPDSLTSTEFRALCSSIKASVAASVRASIADTVRTAVTDAIVPLSSSIDALCATVEGQGSRLNEVESCLSEYYDRLVRLEDAGSETSWTTWNLDQAETTS</sequence>
<gene>
    <name evidence="1" type="ORF">DPEC_G00197190</name>
</gene>
<keyword evidence="2" id="KW-1185">Reference proteome</keyword>
<evidence type="ECO:0000313" key="2">
    <source>
        <dbReference type="Proteomes" id="UP001157502"/>
    </source>
</evidence>
<name>A0ACC2G851_DALPE</name>
<dbReference type="Proteomes" id="UP001157502">
    <property type="component" value="Chromosome 16"/>
</dbReference>
<organism evidence="1 2">
    <name type="scientific">Dallia pectoralis</name>
    <name type="common">Alaska blackfish</name>
    <dbReference type="NCBI Taxonomy" id="75939"/>
    <lineage>
        <taxon>Eukaryota</taxon>
        <taxon>Metazoa</taxon>
        <taxon>Chordata</taxon>
        <taxon>Craniata</taxon>
        <taxon>Vertebrata</taxon>
        <taxon>Euteleostomi</taxon>
        <taxon>Actinopterygii</taxon>
        <taxon>Neopterygii</taxon>
        <taxon>Teleostei</taxon>
        <taxon>Protacanthopterygii</taxon>
        <taxon>Esociformes</taxon>
        <taxon>Umbridae</taxon>
        <taxon>Dallia</taxon>
    </lineage>
</organism>
<reference evidence="1" key="1">
    <citation type="submission" date="2021-05" db="EMBL/GenBank/DDBJ databases">
        <authorList>
            <person name="Pan Q."/>
            <person name="Jouanno E."/>
            <person name="Zahm M."/>
            <person name="Klopp C."/>
            <person name="Cabau C."/>
            <person name="Louis A."/>
            <person name="Berthelot C."/>
            <person name="Parey E."/>
            <person name="Roest Crollius H."/>
            <person name="Montfort J."/>
            <person name="Robinson-Rechavi M."/>
            <person name="Bouchez O."/>
            <person name="Lampietro C."/>
            <person name="Lopez Roques C."/>
            <person name="Donnadieu C."/>
            <person name="Postlethwait J."/>
            <person name="Bobe J."/>
            <person name="Dillon D."/>
            <person name="Chandos A."/>
            <person name="von Hippel F."/>
            <person name="Guiguen Y."/>
        </authorList>
    </citation>
    <scope>NUCLEOTIDE SEQUENCE</scope>
    <source>
        <strain evidence="1">YG-Jan2019</strain>
    </source>
</reference>
<accession>A0ACC2G851</accession>
<evidence type="ECO:0000313" key="1">
    <source>
        <dbReference type="EMBL" id="KAJ7999706.1"/>
    </source>
</evidence>
<comment type="caution">
    <text evidence="1">The sequence shown here is derived from an EMBL/GenBank/DDBJ whole genome shotgun (WGS) entry which is preliminary data.</text>
</comment>
<proteinExistence type="predicted"/>